<dbReference type="Proteomes" id="UP000273405">
    <property type="component" value="Unassembled WGS sequence"/>
</dbReference>
<comment type="caution">
    <text evidence="10">The sequence shown here is derived from an EMBL/GenBank/DDBJ whole genome shotgun (WGS) entry which is preliminary data.</text>
</comment>
<dbReference type="Gene3D" id="3.30.565.10">
    <property type="entry name" value="Histidine kinase-like ATPase, C-terminal domain"/>
    <property type="match status" value="1"/>
</dbReference>
<dbReference type="InterPro" id="IPR029016">
    <property type="entry name" value="GAF-like_dom_sf"/>
</dbReference>
<dbReference type="InterPro" id="IPR003661">
    <property type="entry name" value="HisK_dim/P_dom"/>
</dbReference>
<evidence type="ECO:0000259" key="8">
    <source>
        <dbReference type="PROSITE" id="PS50109"/>
    </source>
</evidence>
<dbReference type="InterPro" id="IPR004358">
    <property type="entry name" value="Sig_transdc_His_kin-like_C"/>
</dbReference>
<sequence>MPEPTHEPSSEPSGDAGPPSLMTEGATNEARLSEAAPSDAGATSGPGFALMEDTAVTLLRASEGAENVSAGGRTFEVDLPPVSQTEDAPAAMPGVSAPLLGEGRFAFLARAGEALASSLDEPTVLRQLADLVVPGLADWCAVDLLEADGTVVRRAAAHRDPARVCDVYALAERWPMTVNGPRGVSRVLGTGQPFLMSDVPDVPDPGAAAAVADSDLLFAESRRLGCRSVMLVPLEARGRVLGCLSLISGAPDRRYGARELELARELARRAGLSLDNALLYGEARQAQARTARLQAVTAALSRAATEDAVAQVLAREVWEASGATRVAVLALEEDGRMRPLRLLGYPDDAQGHFAQHPGGSASPTARQDTRHEAGWFASLEDFIAQHPQDAEFARSLGPGARAVVPLWCETRVRGLLLLAWPESRAFTSSERAFLEALAHQCAQALERASLYEALRERTERLRQALVTGDVGTWRVDLRRGHEVRDAALNHMLGLPVVDSTSAMGDFLRYVHPDDLAPLEPEFLRHQSEAPVVFEQEFRLVRRDGGIRWVHSVGQSLVGPDGKVACVTGAMADITRRKEAEERLQLLLDASRVLALRLDDVEQALPEVAKLVANHVATGCLVDLAEPDGSLRRVTAAHREAALEARMRASLTEPGRGPGHPALQCFASGEVCFVAPLDAPRCHDMSSSEEHRGLIGSLAPTSVLSVPLRSRGRTLGVITLFTAGAQRMLVAADVTMAEELALRLSVALENARLYHDAQSAVRLRDEFLSVASHELKTPLTSLILQHNLIGRGLEVAGLTGPVTNRLATAQRQVLRLTALVDNLLDVSRLSLGKLVLERAEVDLVQVTRDAVERMTDVFAQAKCLLRLELPRTLTGHWDALRLDQVLVNLLTNAAKYGAGCPVSVRAGLNAEDEAWVEVSDAGIGIEADALPRLFGRFERAVSDRHYGGMGLGLYISRQIVEALGGRIDVDSQPGQGATFTLRLPRTPPAS</sequence>
<dbReference type="NCBIfam" id="TIGR00229">
    <property type="entry name" value="sensory_box"/>
    <property type="match status" value="1"/>
</dbReference>
<dbReference type="Pfam" id="PF13185">
    <property type="entry name" value="GAF_2"/>
    <property type="match status" value="2"/>
</dbReference>
<dbReference type="Gene3D" id="3.30.450.40">
    <property type="match status" value="3"/>
</dbReference>
<feature type="domain" description="PAC" evidence="9">
    <location>
        <begin position="533"/>
        <end position="585"/>
    </location>
</feature>
<reference evidence="11" key="1">
    <citation type="submission" date="2018-09" db="EMBL/GenBank/DDBJ databases">
        <authorList>
            <person name="Livingstone P.G."/>
            <person name="Whitworth D.E."/>
        </authorList>
    </citation>
    <scope>NUCLEOTIDE SEQUENCE [LARGE SCALE GENOMIC DNA]</scope>
    <source>
        <strain evidence="11">CA040B</strain>
    </source>
</reference>
<keyword evidence="4" id="KW-0808">Transferase</keyword>
<evidence type="ECO:0000256" key="4">
    <source>
        <dbReference type="ARBA" id="ARBA00022679"/>
    </source>
</evidence>
<dbReference type="GO" id="GO:0000155">
    <property type="term" value="F:phosphorelay sensor kinase activity"/>
    <property type="evidence" value="ECO:0007669"/>
    <property type="project" value="InterPro"/>
</dbReference>
<dbReference type="SUPFAM" id="SSF55785">
    <property type="entry name" value="PYP-like sensor domain (PAS domain)"/>
    <property type="match status" value="1"/>
</dbReference>
<dbReference type="Pfam" id="PF01590">
    <property type="entry name" value="GAF"/>
    <property type="match status" value="1"/>
</dbReference>
<dbReference type="SUPFAM" id="SSF47384">
    <property type="entry name" value="Homodimeric domain of signal transducing histidine kinase"/>
    <property type="match status" value="1"/>
</dbReference>
<dbReference type="PROSITE" id="PS50113">
    <property type="entry name" value="PAC"/>
    <property type="match status" value="1"/>
</dbReference>
<dbReference type="EMBL" id="RAWG01000068">
    <property type="protein sequence ID" value="RKH43361.1"/>
    <property type="molecule type" value="Genomic_DNA"/>
</dbReference>
<dbReference type="CDD" id="cd00082">
    <property type="entry name" value="HisKA"/>
    <property type="match status" value="1"/>
</dbReference>
<feature type="region of interest" description="Disordered" evidence="7">
    <location>
        <begin position="1"/>
        <end position="48"/>
    </location>
</feature>
<proteinExistence type="predicted"/>
<dbReference type="Pfam" id="PF00512">
    <property type="entry name" value="HisKA"/>
    <property type="match status" value="1"/>
</dbReference>
<dbReference type="PROSITE" id="PS50109">
    <property type="entry name" value="HIS_KIN"/>
    <property type="match status" value="1"/>
</dbReference>
<keyword evidence="5" id="KW-0418">Kinase</keyword>
<evidence type="ECO:0000256" key="2">
    <source>
        <dbReference type="ARBA" id="ARBA00012438"/>
    </source>
</evidence>
<organism evidence="10 11">
    <name type="scientific">Corallococcus sicarius</name>
    <dbReference type="NCBI Taxonomy" id="2316726"/>
    <lineage>
        <taxon>Bacteria</taxon>
        <taxon>Pseudomonadati</taxon>
        <taxon>Myxococcota</taxon>
        <taxon>Myxococcia</taxon>
        <taxon>Myxococcales</taxon>
        <taxon>Cystobacterineae</taxon>
        <taxon>Myxococcaceae</taxon>
        <taxon>Corallococcus</taxon>
    </lineage>
</organism>
<dbReference type="InterPro" id="IPR001610">
    <property type="entry name" value="PAC"/>
</dbReference>
<keyword evidence="3" id="KW-0597">Phosphoprotein</keyword>
<gene>
    <name evidence="10" type="ORF">D7X12_13520</name>
</gene>
<dbReference type="CDD" id="cd00130">
    <property type="entry name" value="PAS"/>
    <property type="match status" value="1"/>
</dbReference>
<dbReference type="InterPro" id="IPR036890">
    <property type="entry name" value="HATPase_C_sf"/>
</dbReference>
<dbReference type="InterPro" id="IPR003594">
    <property type="entry name" value="HATPase_dom"/>
</dbReference>
<dbReference type="EC" id="2.7.13.3" evidence="2"/>
<dbReference type="SUPFAM" id="SSF55874">
    <property type="entry name" value="ATPase domain of HSP90 chaperone/DNA topoisomerase II/histidine kinase"/>
    <property type="match status" value="1"/>
</dbReference>
<dbReference type="InterPro" id="IPR035965">
    <property type="entry name" value="PAS-like_dom_sf"/>
</dbReference>
<name>A0A3A8NMG6_9BACT</name>
<dbReference type="SMART" id="SM00065">
    <property type="entry name" value="GAF"/>
    <property type="match status" value="3"/>
</dbReference>
<dbReference type="InterPro" id="IPR003018">
    <property type="entry name" value="GAF"/>
</dbReference>
<dbReference type="InterPro" id="IPR005467">
    <property type="entry name" value="His_kinase_dom"/>
</dbReference>
<dbReference type="InterPro" id="IPR036097">
    <property type="entry name" value="HisK_dim/P_sf"/>
</dbReference>
<dbReference type="Gene3D" id="2.10.70.100">
    <property type="match status" value="1"/>
</dbReference>
<evidence type="ECO:0000256" key="6">
    <source>
        <dbReference type="ARBA" id="ARBA00023012"/>
    </source>
</evidence>
<keyword evidence="11" id="KW-1185">Reference proteome</keyword>
<dbReference type="SUPFAM" id="SSF55781">
    <property type="entry name" value="GAF domain-like"/>
    <property type="match status" value="3"/>
</dbReference>
<dbReference type="PRINTS" id="PR00344">
    <property type="entry name" value="BCTRLSENSOR"/>
</dbReference>
<evidence type="ECO:0000256" key="1">
    <source>
        <dbReference type="ARBA" id="ARBA00000085"/>
    </source>
</evidence>
<dbReference type="Gene3D" id="1.10.287.130">
    <property type="match status" value="1"/>
</dbReference>
<evidence type="ECO:0000256" key="3">
    <source>
        <dbReference type="ARBA" id="ARBA00022553"/>
    </source>
</evidence>
<dbReference type="AlphaFoldDB" id="A0A3A8NMG6"/>
<evidence type="ECO:0000313" key="11">
    <source>
        <dbReference type="Proteomes" id="UP000273405"/>
    </source>
</evidence>
<dbReference type="SMART" id="SM00387">
    <property type="entry name" value="HATPase_c"/>
    <property type="match status" value="1"/>
</dbReference>
<protein>
    <recommendedName>
        <fullName evidence="2">histidine kinase</fullName>
        <ecNumber evidence="2">2.7.13.3</ecNumber>
    </recommendedName>
</protein>
<feature type="domain" description="Histidine kinase" evidence="8">
    <location>
        <begin position="769"/>
        <end position="986"/>
    </location>
</feature>
<keyword evidence="6" id="KW-0902">Two-component regulatory system</keyword>
<dbReference type="PANTHER" id="PTHR43711:SF1">
    <property type="entry name" value="HISTIDINE KINASE 1"/>
    <property type="match status" value="1"/>
</dbReference>
<dbReference type="Pfam" id="PF02518">
    <property type="entry name" value="HATPase_c"/>
    <property type="match status" value="1"/>
</dbReference>
<dbReference type="InterPro" id="IPR050736">
    <property type="entry name" value="Sensor_HK_Regulatory"/>
</dbReference>
<accession>A0A3A8NMG6</accession>
<dbReference type="InterPro" id="IPR000700">
    <property type="entry name" value="PAS-assoc_C"/>
</dbReference>
<dbReference type="Pfam" id="PF08447">
    <property type="entry name" value="PAS_3"/>
    <property type="match status" value="1"/>
</dbReference>
<dbReference type="InterPro" id="IPR000014">
    <property type="entry name" value="PAS"/>
</dbReference>
<dbReference type="Gene3D" id="3.30.450.20">
    <property type="entry name" value="PAS domain"/>
    <property type="match status" value="1"/>
</dbReference>
<dbReference type="PANTHER" id="PTHR43711">
    <property type="entry name" value="TWO-COMPONENT HISTIDINE KINASE"/>
    <property type="match status" value="1"/>
</dbReference>
<evidence type="ECO:0000256" key="7">
    <source>
        <dbReference type="SAM" id="MobiDB-lite"/>
    </source>
</evidence>
<dbReference type="SMART" id="SM00388">
    <property type="entry name" value="HisKA"/>
    <property type="match status" value="1"/>
</dbReference>
<dbReference type="SMART" id="SM00086">
    <property type="entry name" value="PAC"/>
    <property type="match status" value="1"/>
</dbReference>
<evidence type="ECO:0000259" key="9">
    <source>
        <dbReference type="PROSITE" id="PS50113"/>
    </source>
</evidence>
<comment type="catalytic activity">
    <reaction evidence="1">
        <text>ATP + protein L-histidine = ADP + protein N-phospho-L-histidine.</text>
        <dbReference type="EC" id="2.7.13.3"/>
    </reaction>
</comment>
<evidence type="ECO:0000313" key="10">
    <source>
        <dbReference type="EMBL" id="RKH43361.1"/>
    </source>
</evidence>
<evidence type="ECO:0000256" key="5">
    <source>
        <dbReference type="ARBA" id="ARBA00022777"/>
    </source>
</evidence>
<dbReference type="InterPro" id="IPR013655">
    <property type="entry name" value="PAS_fold_3"/>
</dbReference>